<sequence>MQYSGIYSQGRRGYPYHSYFYRPTEPPRNFYYPPPPPPPPPPSPPPSTAPTNYYQSPNLGGYPPSYYPSGFPNNYNNPFIRYSYNSGGNRYDGHGIQRNGDVKIGNANANANGKRKERKNTVIGGSHGNIGGHQVSGDVILGDLR</sequence>
<dbReference type="GeneID" id="110792430"/>
<dbReference type="Proteomes" id="UP000813463">
    <property type="component" value="Chromosome 4"/>
</dbReference>
<feature type="region of interest" description="Disordered" evidence="1">
    <location>
        <begin position="26"/>
        <end position="67"/>
    </location>
</feature>
<gene>
    <name evidence="3" type="primary">LOC110792430</name>
</gene>
<protein>
    <submittedName>
        <fullName evidence="3">Uncharacterized protein</fullName>
    </submittedName>
</protein>
<reference evidence="3" key="2">
    <citation type="submission" date="2025-08" db="UniProtKB">
        <authorList>
            <consortium name="RefSeq"/>
        </authorList>
    </citation>
    <scope>IDENTIFICATION</scope>
    <source>
        <tissue evidence="3">Leaf</tissue>
    </source>
</reference>
<dbReference type="RefSeq" id="XP_021852923.2">
    <property type="nucleotide sequence ID" value="XM_021997231.2"/>
</dbReference>
<name>A0A9R0K054_SPIOL</name>
<feature type="compositionally biased region" description="Low complexity" evidence="1">
    <location>
        <begin position="56"/>
        <end position="67"/>
    </location>
</feature>
<feature type="region of interest" description="Disordered" evidence="1">
    <location>
        <begin position="123"/>
        <end position="145"/>
    </location>
</feature>
<accession>A0A9R0K054</accession>
<evidence type="ECO:0000256" key="1">
    <source>
        <dbReference type="SAM" id="MobiDB-lite"/>
    </source>
</evidence>
<proteinExistence type="predicted"/>
<reference evidence="2" key="1">
    <citation type="journal article" date="2021" name="Nat. Commun.">
        <title>Genomic analyses provide insights into spinach domestication and the genetic basis of agronomic traits.</title>
        <authorList>
            <person name="Cai X."/>
            <person name="Sun X."/>
            <person name="Xu C."/>
            <person name="Sun H."/>
            <person name="Wang X."/>
            <person name="Ge C."/>
            <person name="Zhang Z."/>
            <person name="Wang Q."/>
            <person name="Fei Z."/>
            <person name="Jiao C."/>
            <person name="Wang Q."/>
        </authorList>
    </citation>
    <scope>NUCLEOTIDE SEQUENCE [LARGE SCALE GENOMIC DNA]</scope>
    <source>
        <strain evidence="2">cv. Varoflay</strain>
    </source>
</reference>
<evidence type="ECO:0000313" key="2">
    <source>
        <dbReference type="Proteomes" id="UP000813463"/>
    </source>
</evidence>
<feature type="compositionally biased region" description="Pro residues" evidence="1">
    <location>
        <begin position="32"/>
        <end position="48"/>
    </location>
</feature>
<dbReference type="AlphaFoldDB" id="A0A9R0K054"/>
<dbReference type="KEGG" id="soe:110792430"/>
<evidence type="ECO:0000313" key="3">
    <source>
        <dbReference type="RefSeq" id="XP_021852923.2"/>
    </source>
</evidence>
<keyword evidence="2" id="KW-1185">Reference proteome</keyword>
<organism evidence="2 3">
    <name type="scientific">Spinacia oleracea</name>
    <name type="common">Spinach</name>
    <dbReference type="NCBI Taxonomy" id="3562"/>
    <lineage>
        <taxon>Eukaryota</taxon>
        <taxon>Viridiplantae</taxon>
        <taxon>Streptophyta</taxon>
        <taxon>Embryophyta</taxon>
        <taxon>Tracheophyta</taxon>
        <taxon>Spermatophyta</taxon>
        <taxon>Magnoliopsida</taxon>
        <taxon>eudicotyledons</taxon>
        <taxon>Gunneridae</taxon>
        <taxon>Pentapetalae</taxon>
        <taxon>Caryophyllales</taxon>
        <taxon>Chenopodiaceae</taxon>
        <taxon>Chenopodioideae</taxon>
        <taxon>Anserineae</taxon>
        <taxon>Spinacia</taxon>
    </lineage>
</organism>